<keyword evidence="3" id="KW-1185">Reference proteome</keyword>
<name>A0A5B7IPM3_PORTR</name>
<feature type="region of interest" description="Disordered" evidence="1">
    <location>
        <begin position="29"/>
        <end position="81"/>
    </location>
</feature>
<dbReference type="AlphaFoldDB" id="A0A5B7IPM3"/>
<comment type="caution">
    <text evidence="2">The sequence shown here is derived from an EMBL/GenBank/DDBJ whole genome shotgun (WGS) entry which is preliminary data.</text>
</comment>
<dbReference type="Proteomes" id="UP000324222">
    <property type="component" value="Unassembled WGS sequence"/>
</dbReference>
<dbReference type="EMBL" id="VSRR010071834">
    <property type="protein sequence ID" value="MPC86550.1"/>
    <property type="molecule type" value="Genomic_DNA"/>
</dbReference>
<evidence type="ECO:0000313" key="3">
    <source>
        <dbReference type="Proteomes" id="UP000324222"/>
    </source>
</evidence>
<evidence type="ECO:0000256" key="1">
    <source>
        <dbReference type="SAM" id="MobiDB-lite"/>
    </source>
</evidence>
<sequence length="81" mass="9021">MQKGTYSKVPHIFSKSALTARFAGLRVATAPPPPRLPPHRNRSRAFPVPRSFLPRIPPPSSTSISWHNPSYLSVTSQDPLY</sequence>
<protein>
    <submittedName>
        <fullName evidence="2">Uncharacterized protein</fullName>
    </submittedName>
</protein>
<gene>
    <name evidence="2" type="ORF">E2C01_081380</name>
</gene>
<reference evidence="2 3" key="1">
    <citation type="submission" date="2019-05" db="EMBL/GenBank/DDBJ databases">
        <title>Another draft genome of Portunus trituberculatus and its Hox gene families provides insights of decapod evolution.</title>
        <authorList>
            <person name="Jeong J.-H."/>
            <person name="Song I."/>
            <person name="Kim S."/>
            <person name="Choi T."/>
            <person name="Kim D."/>
            <person name="Ryu S."/>
            <person name="Kim W."/>
        </authorList>
    </citation>
    <scope>NUCLEOTIDE SEQUENCE [LARGE SCALE GENOMIC DNA]</scope>
    <source>
        <tissue evidence="2">Muscle</tissue>
    </source>
</reference>
<organism evidence="2 3">
    <name type="scientific">Portunus trituberculatus</name>
    <name type="common">Swimming crab</name>
    <name type="synonym">Neptunus trituberculatus</name>
    <dbReference type="NCBI Taxonomy" id="210409"/>
    <lineage>
        <taxon>Eukaryota</taxon>
        <taxon>Metazoa</taxon>
        <taxon>Ecdysozoa</taxon>
        <taxon>Arthropoda</taxon>
        <taxon>Crustacea</taxon>
        <taxon>Multicrustacea</taxon>
        <taxon>Malacostraca</taxon>
        <taxon>Eumalacostraca</taxon>
        <taxon>Eucarida</taxon>
        <taxon>Decapoda</taxon>
        <taxon>Pleocyemata</taxon>
        <taxon>Brachyura</taxon>
        <taxon>Eubrachyura</taxon>
        <taxon>Portunoidea</taxon>
        <taxon>Portunidae</taxon>
        <taxon>Portuninae</taxon>
        <taxon>Portunus</taxon>
    </lineage>
</organism>
<feature type="compositionally biased region" description="Polar residues" evidence="1">
    <location>
        <begin position="66"/>
        <end position="81"/>
    </location>
</feature>
<proteinExistence type="predicted"/>
<accession>A0A5B7IPM3</accession>
<evidence type="ECO:0000313" key="2">
    <source>
        <dbReference type="EMBL" id="MPC86550.1"/>
    </source>
</evidence>